<proteinExistence type="predicted"/>
<dbReference type="InterPro" id="IPR038225">
    <property type="entry name" value="TagF_sf"/>
</dbReference>
<dbReference type="EMBL" id="CAADHO010000004">
    <property type="protein sequence ID" value="VFQ44893.1"/>
    <property type="molecule type" value="Genomic_DNA"/>
</dbReference>
<sequence length="256" mass="29119">MAGLIWRQKWSWYLAGKHPSAGDYLCLGKATPLLKGFSGWMEKGYGGVDPKPAPGLSVAWRFWALGPNGELVCGTIKDSRDNHGRRYPLMIVGAGAVAERNRHWDLLPYACRESWEALEALGGRTITRIHELKRRVAGIRFPEPRWDKLYRRRETEKDTLILHEGHQKTSGFMDKMNNIEGLARKDHFLVPLDVCEMKEALAPAAKLLRLLKKRSPLEPAMVFIGGTEADRYLMCLKRPLVLEDFYTLWGSSMEPS</sequence>
<dbReference type="Proteomes" id="UP000507962">
    <property type="component" value="Unassembled WGS sequence"/>
</dbReference>
<dbReference type="RefSeq" id="WP_180140890.1">
    <property type="nucleotide sequence ID" value="NZ_CAADHO010000004.1"/>
</dbReference>
<evidence type="ECO:0000313" key="2">
    <source>
        <dbReference type="Proteomes" id="UP000507962"/>
    </source>
</evidence>
<gene>
    <name evidence="1" type="ORF">MSL71_25500</name>
</gene>
<name>A0A4U8YU84_9BACT</name>
<reference evidence="1 2" key="1">
    <citation type="submission" date="2019-03" db="EMBL/GenBank/DDBJ databases">
        <authorList>
            <person name="Nijsse B."/>
        </authorList>
    </citation>
    <scope>NUCLEOTIDE SEQUENCE [LARGE SCALE GENOMIC DNA]</scope>
    <source>
        <strain evidence="1">Desulfoluna butyratoxydans MSL71</strain>
    </source>
</reference>
<evidence type="ECO:0000313" key="1">
    <source>
        <dbReference type="EMBL" id="VFQ44893.1"/>
    </source>
</evidence>
<dbReference type="AlphaFoldDB" id="A0A4U8YU84"/>
<organism evidence="1 2">
    <name type="scientific">Desulfoluna butyratoxydans</name>
    <dbReference type="NCBI Taxonomy" id="231438"/>
    <lineage>
        <taxon>Bacteria</taxon>
        <taxon>Pseudomonadati</taxon>
        <taxon>Thermodesulfobacteriota</taxon>
        <taxon>Desulfobacteria</taxon>
        <taxon>Desulfobacterales</taxon>
        <taxon>Desulfolunaceae</taxon>
        <taxon>Desulfoluna</taxon>
    </lineage>
</organism>
<dbReference type="Pfam" id="PF09867">
    <property type="entry name" value="TagF_N"/>
    <property type="match status" value="1"/>
</dbReference>
<accession>A0A4U8YU84</accession>
<dbReference type="InterPro" id="IPR017748">
    <property type="entry name" value="TagF"/>
</dbReference>
<dbReference type="Gene3D" id="3.40.1730.10">
    <property type="entry name" value="pa0076 domain"/>
    <property type="match status" value="1"/>
</dbReference>
<keyword evidence="2" id="KW-1185">Reference proteome</keyword>
<protein>
    <submittedName>
        <fullName evidence="1">Type vi secretion system-associated bmaa0400</fullName>
    </submittedName>
</protein>